<keyword evidence="5 8" id="KW-0812">Transmembrane</keyword>
<evidence type="ECO:0000313" key="9">
    <source>
        <dbReference type="EMBL" id="ETW92331.1"/>
    </source>
</evidence>
<feature type="transmembrane region" description="Helical" evidence="8">
    <location>
        <begin position="12"/>
        <end position="37"/>
    </location>
</feature>
<gene>
    <name evidence="9" type="ORF">ETSY2_53735</name>
</gene>
<protein>
    <recommendedName>
        <fullName evidence="11">ABC transmembrane type-1 domain-containing protein</fullName>
    </recommendedName>
</protein>
<feature type="transmembrane region" description="Helical" evidence="8">
    <location>
        <begin position="150"/>
        <end position="175"/>
    </location>
</feature>
<dbReference type="SUPFAM" id="SSF161098">
    <property type="entry name" value="MetI-like"/>
    <property type="match status" value="1"/>
</dbReference>
<feature type="transmembrane region" description="Helical" evidence="8">
    <location>
        <begin position="69"/>
        <end position="92"/>
    </location>
</feature>
<comment type="subcellular location">
    <subcellularLocation>
        <location evidence="1">Cell membrane</location>
        <topology evidence="1">Multi-pass membrane protein</topology>
    </subcellularLocation>
</comment>
<dbReference type="PANTHER" id="PTHR42929">
    <property type="entry name" value="INNER MEMBRANE ABC TRANSPORTER PERMEASE PROTEIN YDCU-RELATED-RELATED"/>
    <property type="match status" value="1"/>
</dbReference>
<evidence type="ECO:0000313" key="10">
    <source>
        <dbReference type="Proteomes" id="UP000019140"/>
    </source>
</evidence>
<organism evidence="9 10">
    <name type="scientific">Candidatus Entotheonella gemina</name>
    <dbReference type="NCBI Taxonomy" id="1429439"/>
    <lineage>
        <taxon>Bacteria</taxon>
        <taxon>Pseudomonadati</taxon>
        <taxon>Nitrospinota/Tectimicrobiota group</taxon>
        <taxon>Candidatus Tectimicrobiota</taxon>
        <taxon>Candidatus Entotheonellia</taxon>
        <taxon>Candidatus Entotheonellales</taxon>
        <taxon>Candidatus Entotheonellaceae</taxon>
        <taxon>Candidatus Entotheonella</taxon>
    </lineage>
</organism>
<keyword evidence="4" id="KW-1003">Cell membrane</keyword>
<evidence type="ECO:0000256" key="7">
    <source>
        <dbReference type="ARBA" id="ARBA00023136"/>
    </source>
</evidence>
<evidence type="ECO:0000256" key="5">
    <source>
        <dbReference type="ARBA" id="ARBA00022692"/>
    </source>
</evidence>
<dbReference type="GO" id="GO:0005886">
    <property type="term" value="C:plasma membrane"/>
    <property type="evidence" value="ECO:0007669"/>
    <property type="project" value="UniProtKB-SubCell"/>
</dbReference>
<dbReference type="EMBL" id="AZHX01002955">
    <property type="protein sequence ID" value="ETW92331.1"/>
    <property type="molecule type" value="Genomic_DNA"/>
</dbReference>
<evidence type="ECO:0000256" key="4">
    <source>
        <dbReference type="ARBA" id="ARBA00022475"/>
    </source>
</evidence>
<evidence type="ECO:0000256" key="2">
    <source>
        <dbReference type="ARBA" id="ARBA00007069"/>
    </source>
</evidence>
<keyword evidence="7 8" id="KW-0472">Membrane</keyword>
<dbReference type="InterPro" id="IPR035906">
    <property type="entry name" value="MetI-like_sf"/>
</dbReference>
<feature type="transmembrane region" description="Helical" evidence="8">
    <location>
        <begin position="104"/>
        <end position="125"/>
    </location>
</feature>
<reference evidence="9 10" key="1">
    <citation type="journal article" date="2014" name="Nature">
        <title>An environmental bacterial taxon with a large and distinct metabolic repertoire.</title>
        <authorList>
            <person name="Wilson M.C."/>
            <person name="Mori T."/>
            <person name="Ruckert C."/>
            <person name="Uria A.R."/>
            <person name="Helf M.J."/>
            <person name="Takada K."/>
            <person name="Gernert C."/>
            <person name="Steffens U.A."/>
            <person name="Heycke N."/>
            <person name="Schmitt S."/>
            <person name="Rinke C."/>
            <person name="Helfrich E.J."/>
            <person name="Brachmann A.O."/>
            <person name="Gurgui C."/>
            <person name="Wakimoto T."/>
            <person name="Kracht M."/>
            <person name="Crusemann M."/>
            <person name="Hentschel U."/>
            <person name="Abe I."/>
            <person name="Matsunaga S."/>
            <person name="Kalinowski J."/>
            <person name="Takeyama H."/>
            <person name="Piel J."/>
        </authorList>
    </citation>
    <scope>NUCLEOTIDE SEQUENCE [LARGE SCALE GENOMIC DNA]</scope>
    <source>
        <strain evidence="10">TSY2</strain>
    </source>
</reference>
<feature type="non-terminal residue" evidence="9">
    <location>
        <position position="184"/>
    </location>
</feature>
<proteinExistence type="inferred from homology"/>
<name>W4L4U9_9BACT</name>
<evidence type="ECO:0008006" key="11">
    <source>
        <dbReference type="Google" id="ProtNLM"/>
    </source>
</evidence>
<dbReference type="Proteomes" id="UP000019140">
    <property type="component" value="Unassembled WGS sequence"/>
</dbReference>
<comment type="caution">
    <text evidence="9">The sequence shown here is derived from an EMBL/GenBank/DDBJ whole genome shotgun (WGS) entry which is preliminary data.</text>
</comment>
<keyword evidence="6 8" id="KW-1133">Transmembrane helix</keyword>
<comment type="similarity">
    <text evidence="2">Belongs to the binding-protein-dependent transport system permease family. CysTW subfamily.</text>
</comment>
<sequence>MQIRSRLAPYFQVAPLTLVFFVFFLLPIVLVVVVSFFDYQSYQILIPAFTLQNYSDVFSSNVTYRTYAITIRFCLMVWILTLVLGFTIAYFLAFHVRTLTWQIVLFLVCTIPFWTSNVIRMIAWIPLLGRNGLANAALQQLGLVEEPVEWLLYSEFSVILGYVHLYTLFMMVPIFNSMIRIDRS</sequence>
<keyword evidence="3" id="KW-0813">Transport</keyword>
<dbReference type="Gene3D" id="1.10.3720.10">
    <property type="entry name" value="MetI-like"/>
    <property type="match status" value="1"/>
</dbReference>
<keyword evidence="10" id="KW-1185">Reference proteome</keyword>
<dbReference type="AlphaFoldDB" id="W4L4U9"/>
<evidence type="ECO:0000256" key="8">
    <source>
        <dbReference type="SAM" id="Phobius"/>
    </source>
</evidence>
<evidence type="ECO:0000256" key="1">
    <source>
        <dbReference type="ARBA" id="ARBA00004651"/>
    </source>
</evidence>
<accession>W4L4U9</accession>
<dbReference type="HOGENOM" id="CLU_1471134_0_0_7"/>
<evidence type="ECO:0000256" key="6">
    <source>
        <dbReference type="ARBA" id="ARBA00022989"/>
    </source>
</evidence>
<dbReference type="PANTHER" id="PTHR42929:SF1">
    <property type="entry name" value="INNER MEMBRANE ABC TRANSPORTER PERMEASE PROTEIN YDCU-RELATED"/>
    <property type="match status" value="1"/>
</dbReference>
<evidence type="ECO:0000256" key="3">
    <source>
        <dbReference type="ARBA" id="ARBA00022448"/>
    </source>
</evidence>